<dbReference type="InterPro" id="IPR025665">
    <property type="entry name" value="Beta-barrel_OMP_2"/>
</dbReference>
<reference evidence="3" key="1">
    <citation type="submission" date="2021-01" db="EMBL/GenBank/DDBJ databases">
        <title>Fulvivirga kasyanovii gen. nov., sp nov., a novel member of the phylum Bacteroidetes isolated from seawater in a mussel farm.</title>
        <authorList>
            <person name="Zhao L.-H."/>
            <person name="Wang Z.-J."/>
        </authorList>
    </citation>
    <scope>NUCLEOTIDE SEQUENCE</scope>
    <source>
        <strain evidence="3">2943</strain>
    </source>
</reference>
<accession>A0A937F8V7</accession>
<dbReference type="Pfam" id="PF13568">
    <property type="entry name" value="OMP_b-brl_2"/>
    <property type="match status" value="1"/>
</dbReference>
<dbReference type="Proteomes" id="UP000659388">
    <property type="component" value="Unassembled WGS sequence"/>
</dbReference>
<evidence type="ECO:0000313" key="4">
    <source>
        <dbReference type="Proteomes" id="UP000659388"/>
    </source>
</evidence>
<evidence type="ECO:0000313" key="3">
    <source>
        <dbReference type="EMBL" id="MBL3657845.1"/>
    </source>
</evidence>
<evidence type="ECO:0000256" key="1">
    <source>
        <dbReference type="SAM" id="SignalP"/>
    </source>
</evidence>
<evidence type="ECO:0000259" key="2">
    <source>
        <dbReference type="Pfam" id="PF13568"/>
    </source>
</evidence>
<proteinExistence type="predicted"/>
<feature type="signal peptide" evidence="1">
    <location>
        <begin position="1"/>
        <end position="19"/>
    </location>
</feature>
<keyword evidence="4" id="KW-1185">Reference proteome</keyword>
<protein>
    <submittedName>
        <fullName evidence="3">PorT family protein</fullName>
    </submittedName>
</protein>
<dbReference type="RefSeq" id="WP_202245628.1">
    <property type="nucleotide sequence ID" value="NZ_JAESIY010000009.1"/>
</dbReference>
<name>A0A937F8V7_9BACT</name>
<sequence length="211" mass="24103">MRKKLLILLFFLISYGSYAQVELGFKFTPTVSSSRLNSDSDDFNYSSDGVGIRFAAGPFADFAFRENYYFSTGVFLVSNRAAFEITDKTTNARYKEEYGVQYIQIPLAIKLYTNEIALDKRIYFQIGTTMEFNVKEKKKSEEYMAVENFRFFNSTLQVGFGLDYKIGLNTSVFAGVSYNRGLINLVADRSDAVDKFSLKNDYFGLDLGIKF</sequence>
<dbReference type="AlphaFoldDB" id="A0A937F8V7"/>
<dbReference type="EMBL" id="JAESIY010000009">
    <property type="protein sequence ID" value="MBL3657845.1"/>
    <property type="molecule type" value="Genomic_DNA"/>
</dbReference>
<feature type="domain" description="Outer membrane protein beta-barrel" evidence="2">
    <location>
        <begin position="21"/>
        <end position="185"/>
    </location>
</feature>
<feature type="chain" id="PRO_5037696857" evidence="1">
    <location>
        <begin position="20"/>
        <end position="211"/>
    </location>
</feature>
<gene>
    <name evidence="3" type="ORF">JL102_16970</name>
</gene>
<organism evidence="3 4">
    <name type="scientific">Fulvivirga sediminis</name>
    <dbReference type="NCBI Taxonomy" id="2803949"/>
    <lineage>
        <taxon>Bacteria</taxon>
        <taxon>Pseudomonadati</taxon>
        <taxon>Bacteroidota</taxon>
        <taxon>Cytophagia</taxon>
        <taxon>Cytophagales</taxon>
        <taxon>Fulvivirgaceae</taxon>
        <taxon>Fulvivirga</taxon>
    </lineage>
</organism>
<comment type="caution">
    <text evidence="3">The sequence shown here is derived from an EMBL/GenBank/DDBJ whole genome shotgun (WGS) entry which is preliminary data.</text>
</comment>
<keyword evidence="1" id="KW-0732">Signal</keyword>